<dbReference type="GO" id="GO:0043139">
    <property type="term" value="F:5'-3' DNA helicase activity"/>
    <property type="evidence" value="ECO:0007669"/>
    <property type="project" value="UniProtKB-EC"/>
</dbReference>
<dbReference type="SUPFAM" id="SSF52540">
    <property type="entry name" value="P-loop containing nucleoside triphosphate hydrolases"/>
    <property type="match status" value="1"/>
</dbReference>
<accession>A0A517ZJ60</accession>
<dbReference type="InterPro" id="IPR014013">
    <property type="entry name" value="Helic_SF1/SF2_ATP-bd_DinG/Rad3"/>
</dbReference>
<evidence type="ECO:0000256" key="13">
    <source>
        <dbReference type="ARBA" id="ARBA00048954"/>
    </source>
</evidence>
<keyword evidence="5 15" id="KW-0347">Helicase</keyword>
<gene>
    <name evidence="15" type="primary">dinG</name>
    <name evidence="15" type="ORF">Mal52_09620</name>
</gene>
<evidence type="ECO:0000313" key="16">
    <source>
        <dbReference type="Proteomes" id="UP000319383"/>
    </source>
</evidence>
<dbReference type="GO" id="GO:0046872">
    <property type="term" value="F:metal ion binding"/>
    <property type="evidence" value="ECO:0007669"/>
    <property type="project" value="UniProtKB-KW"/>
</dbReference>
<evidence type="ECO:0000256" key="2">
    <source>
        <dbReference type="ARBA" id="ARBA00022723"/>
    </source>
</evidence>
<organism evidence="15 16">
    <name type="scientific">Symmachiella dynata</name>
    <dbReference type="NCBI Taxonomy" id="2527995"/>
    <lineage>
        <taxon>Bacteria</taxon>
        <taxon>Pseudomonadati</taxon>
        <taxon>Planctomycetota</taxon>
        <taxon>Planctomycetia</taxon>
        <taxon>Planctomycetales</taxon>
        <taxon>Planctomycetaceae</taxon>
        <taxon>Symmachiella</taxon>
    </lineage>
</organism>
<evidence type="ECO:0000256" key="12">
    <source>
        <dbReference type="ARBA" id="ARBA00044969"/>
    </source>
</evidence>
<dbReference type="GO" id="GO:0051536">
    <property type="term" value="F:iron-sulfur cluster binding"/>
    <property type="evidence" value="ECO:0007669"/>
    <property type="project" value="UniProtKB-KW"/>
</dbReference>
<keyword evidence="9" id="KW-0238">DNA-binding</keyword>
<evidence type="ECO:0000256" key="11">
    <source>
        <dbReference type="ARBA" id="ARBA00038058"/>
    </source>
</evidence>
<dbReference type="RefSeq" id="WP_145374542.1">
    <property type="nucleotide sequence ID" value="NZ_CP036276.1"/>
</dbReference>
<dbReference type="PANTHER" id="PTHR11472">
    <property type="entry name" value="DNA REPAIR DEAD HELICASE RAD3/XP-D SUBFAMILY MEMBER"/>
    <property type="match status" value="1"/>
</dbReference>
<dbReference type="GO" id="GO:0016887">
    <property type="term" value="F:ATP hydrolysis activity"/>
    <property type="evidence" value="ECO:0007669"/>
    <property type="project" value="RHEA"/>
</dbReference>
<protein>
    <recommendedName>
        <fullName evidence="12">DNA 5'-3' helicase</fullName>
        <ecNumber evidence="12">5.6.2.3</ecNumber>
    </recommendedName>
</protein>
<evidence type="ECO:0000256" key="5">
    <source>
        <dbReference type="ARBA" id="ARBA00022806"/>
    </source>
</evidence>
<dbReference type="GO" id="GO:0003677">
    <property type="term" value="F:DNA binding"/>
    <property type="evidence" value="ECO:0007669"/>
    <property type="project" value="UniProtKB-KW"/>
</dbReference>
<keyword evidence="4 15" id="KW-0378">Hydrolase</keyword>
<evidence type="ECO:0000259" key="14">
    <source>
        <dbReference type="PROSITE" id="PS51193"/>
    </source>
</evidence>
<evidence type="ECO:0000256" key="7">
    <source>
        <dbReference type="ARBA" id="ARBA00023004"/>
    </source>
</evidence>
<dbReference type="Pfam" id="PF06733">
    <property type="entry name" value="DEAD_2"/>
    <property type="match status" value="1"/>
</dbReference>
<dbReference type="InterPro" id="IPR010614">
    <property type="entry name" value="RAD3-like_helicase_DEAD"/>
</dbReference>
<evidence type="ECO:0000256" key="8">
    <source>
        <dbReference type="ARBA" id="ARBA00023014"/>
    </source>
</evidence>
<dbReference type="EC" id="5.6.2.3" evidence="12"/>
<keyword evidence="6" id="KW-0067">ATP-binding</keyword>
<evidence type="ECO:0000256" key="3">
    <source>
        <dbReference type="ARBA" id="ARBA00022741"/>
    </source>
</evidence>
<dbReference type="Proteomes" id="UP000319383">
    <property type="component" value="Chromosome"/>
</dbReference>
<keyword evidence="10" id="KW-0413">Isomerase</keyword>
<proteinExistence type="inferred from homology"/>
<keyword evidence="3" id="KW-0547">Nucleotide-binding</keyword>
<name>A0A517ZJ60_9PLAN</name>
<dbReference type="KEGG" id="sdyn:Mal52_09620"/>
<sequence length="662" mass="73840">MSASVSSASILGPDGRIAARLTDYEHRPEQLEMAEAAEHAIRERSHLIVEAGTGVGKSFAYLVPAILHATAAQGATPNKSDKKPIIISTNTISLQEQLILRDIPFLNAVLPVEFSAVLVKGRSNYISLRRMNGAIDRAKTVFSQSEETEQLAQIAEWSQETGDGSKSDLRFRPLPKVWDEIQSEHGNCLGKRCPTYDACFYYKARRRVWNADILVVNHALFFSDLALRREGAKVLPDYDVVILDEAHSVEGVAGAHLGMTISSGQFEYLLNKLYNDRTQKGLLVPHGLTAAQKLVVHLRHVVGDFFDALKDWLRLHGNSNGRLRTPPDVINEVNGPLRELAGSIAVHAEKLKREEEKVELTAAANRCVTLADGLSNWLHQTMPDSVYWTEYMSGRRERVTLYCAPIEVAATLQKELFDKTPTVILTSATLAVAGKDFNFTKLRLGVGNSFENKLGSPFDYRQNVQLILPKSMPDPGGSPSEYEAAVCEKIKKYVAQTEGRAFVLFTSYGMLRNCAARLQYWFSDNSFGLYQQGEGMPTSLMLERFRKDERGVIFGTDSFWQGVDVPGDALQNVIIAKLPFSVPDHPLLEARIEAIKSRGGNAFMEYQVPEAIIKLKQGFGRLIRRKTDHGQVVILDPRVRTKQYGRMFLSSLPDCQVVIDDE</sequence>
<evidence type="ECO:0000256" key="1">
    <source>
        <dbReference type="ARBA" id="ARBA00001966"/>
    </source>
</evidence>
<evidence type="ECO:0000313" key="15">
    <source>
        <dbReference type="EMBL" id="QDU42499.1"/>
    </source>
</evidence>
<evidence type="ECO:0000256" key="6">
    <source>
        <dbReference type="ARBA" id="ARBA00022840"/>
    </source>
</evidence>
<dbReference type="PROSITE" id="PS51193">
    <property type="entry name" value="HELICASE_ATP_BIND_2"/>
    <property type="match status" value="1"/>
</dbReference>
<feature type="domain" description="Helicase ATP-binding" evidence="14">
    <location>
        <begin position="16"/>
        <end position="290"/>
    </location>
</feature>
<dbReference type="InterPro" id="IPR027417">
    <property type="entry name" value="P-loop_NTPase"/>
</dbReference>
<dbReference type="InterPro" id="IPR011545">
    <property type="entry name" value="DEAD/DEAH_box_helicase_dom"/>
</dbReference>
<dbReference type="InterPro" id="IPR006555">
    <property type="entry name" value="ATP-dep_Helicase_C"/>
</dbReference>
<dbReference type="FunFam" id="3.40.50.300:FF:000437">
    <property type="entry name" value="ATP-dependent DNA helicase DinG"/>
    <property type="match status" value="1"/>
</dbReference>
<dbReference type="PANTHER" id="PTHR11472:SF34">
    <property type="entry name" value="REGULATOR OF TELOMERE ELONGATION HELICASE 1"/>
    <property type="match status" value="1"/>
</dbReference>
<dbReference type="EMBL" id="CP036276">
    <property type="protein sequence ID" value="QDU42499.1"/>
    <property type="molecule type" value="Genomic_DNA"/>
</dbReference>
<dbReference type="SMART" id="SM00491">
    <property type="entry name" value="HELICc2"/>
    <property type="match status" value="1"/>
</dbReference>
<keyword evidence="8" id="KW-0411">Iron-sulfur</keyword>
<dbReference type="Pfam" id="PF00270">
    <property type="entry name" value="DEAD"/>
    <property type="match status" value="1"/>
</dbReference>
<dbReference type="InterPro" id="IPR014001">
    <property type="entry name" value="Helicase_ATP-bd"/>
</dbReference>
<comment type="similarity">
    <text evidence="11">Belongs to the helicase family. DinG subfamily.</text>
</comment>
<evidence type="ECO:0000256" key="4">
    <source>
        <dbReference type="ARBA" id="ARBA00022801"/>
    </source>
</evidence>
<comment type="catalytic activity">
    <reaction evidence="13">
        <text>ATP + H2O = ADP + phosphate + H(+)</text>
        <dbReference type="Rhea" id="RHEA:13065"/>
        <dbReference type="ChEBI" id="CHEBI:15377"/>
        <dbReference type="ChEBI" id="CHEBI:15378"/>
        <dbReference type="ChEBI" id="CHEBI:30616"/>
        <dbReference type="ChEBI" id="CHEBI:43474"/>
        <dbReference type="ChEBI" id="CHEBI:456216"/>
        <dbReference type="EC" id="5.6.2.3"/>
    </reaction>
</comment>
<dbReference type="Pfam" id="PF13307">
    <property type="entry name" value="Helicase_C_2"/>
    <property type="match status" value="1"/>
</dbReference>
<keyword evidence="2" id="KW-0479">Metal-binding</keyword>
<dbReference type="Gene3D" id="3.40.50.300">
    <property type="entry name" value="P-loop containing nucleotide triphosphate hydrolases"/>
    <property type="match status" value="2"/>
</dbReference>
<dbReference type="SMART" id="SM00487">
    <property type="entry name" value="DEXDc"/>
    <property type="match status" value="1"/>
</dbReference>
<evidence type="ECO:0000256" key="9">
    <source>
        <dbReference type="ARBA" id="ARBA00023125"/>
    </source>
</evidence>
<dbReference type="InterPro" id="IPR045028">
    <property type="entry name" value="DinG/Rad3-like"/>
</dbReference>
<dbReference type="GO" id="GO:0005524">
    <property type="term" value="F:ATP binding"/>
    <property type="evidence" value="ECO:0007669"/>
    <property type="project" value="UniProtKB-KW"/>
</dbReference>
<comment type="cofactor">
    <cofactor evidence="1">
        <name>[4Fe-4S] cluster</name>
        <dbReference type="ChEBI" id="CHEBI:49883"/>
    </cofactor>
</comment>
<evidence type="ECO:0000256" key="10">
    <source>
        <dbReference type="ARBA" id="ARBA00023235"/>
    </source>
</evidence>
<dbReference type="AlphaFoldDB" id="A0A517ZJ60"/>
<reference evidence="15 16" key="1">
    <citation type="submission" date="2019-02" db="EMBL/GenBank/DDBJ databases">
        <title>Deep-cultivation of Planctomycetes and their phenomic and genomic characterization uncovers novel biology.</title>
        <authorList>
            <person name="Wiegand S."/>
            <person name="Jogler M."/>
            <person name="Boedeker C."/>
            <person name="Pinto D."/>
            <person name="Vollmers J."/>
            <person name="Rivas-Marin E."/>
            <person name="Kohn T."/>
            <person name="Peeters S.H."/>
            <person name="Heuer A."/>
            <person name="Rast P."/>
            <person name="Oberbeckmann S."/>
            <person name="Bunk B."/>
            <person name="Jeske O."/>
            <person name="Meyerdierks A."/>
            <person name="Storesund J.E."/>
            <person name="Kallscheuer N."/>
            <person name="Luecker S."/>
            <person name="Lage O.M."/>
            <person name="Pohl T."/>
            <person name="Merkel B.J."/>
            <person name="Hornburger P."/>
            <person name="Mueller R.-W."/>
            <person name="Bruemmer F."/>
            <person name="Labrenz M."/>
            <person name="Spormann A.M."/>
            <person name="Op den Camp H."/>
            <person name="Overmann J."/>
            <person name="Amann R."/>
            <person name="Jetten M.S.M."/>
            <person name="Mascher T."/>
            <person name="Medema M.H."/>
            <person name="Devos D.P."/>
            <person name="Kaster A.-K."/>
            <person name="Ovreas L."/>
            <person name="Rohde M."/>
            <person name="Galperin M.Y."/>
            <person name="Jogler C."/>
        </authorList>
    </citation>
    <scope>NUCLEOTIDE SEQUENCE [LARGE SCALE GENOMIC DNA]</scope>
    <source>
        <strain evidence="15 16">Mal52</strain>
    </source>
</reference>
<keyword evidence="7" id="KW-0408">Iron</keyword>
<dbReference type="GO" id="GO:0006139">
    <property type="term" value="P:nucleobase-containing compound metabolic process"/>
    <property type="evidence" value="ECO:0007669"/>
    <property type="project" value="InterPro"/>
</dbReference>
<keyword evidence="16" id="KW-1185">Reference proteome</keyword>